<accession>A0A1J9QWA4</accession>
<dbReference type="GeneID" id="31014693"/>
<gene>
    <name evidence="2" type="ORF">BKCO1_3200042</name>
</gene>
<dbReference type="OrthoDB" id="3944830at2759"/>
<sequence length="503" mass="56329">MAFSRLSIDPRRNTVAAINHNAASAPPGLFARCINNNAPIMGNNVRPIFGSAPAASTNNLNHMANGSITAEQALPSLDTGGGNRSVTIRFGPSDRRDRTLMPASMTSKLPKSVLATIMKSSSKTQTDLGDGAILLEFTASKWCKNLTRLRQFLQTGEYAPWDGGAELEIVDPVGNKAIWESWMSAASDIHDAKTTETTHRLFLEELMLYNWAAWVGFTQLQEHSFRKLQNNFPILADEALALVDFCCPETNGIQTTEEMKTFARDVIARNKKTMVLLDNFREVFQKAIKDNFPATLLEEAQHDLVTYLRDVQTMTETTPSSTGHFLLQPKTLELYINSGALCKAARDGYGTLLPSKPDHLGRPTRNKDFHFVKDELLILRSECRTFNPPQNVVVENLQGQRGDMLKELLAPLDLNLPPRLADRFDMGVVSLPDLKLAQQVPIPTGPKVKTEHPASSSGSRGRNHSRERKKRKYHSRSRSRSRGRSSNRDRRHPERWSDPYGRR</sequence>
<feature type="region of interest" description="Disordered" evidence="1">
    <location>
        <begin position="440"/>
        <end position="503"/>
    </location>
</feature>
<evidence type="ECO:0000313" key="2">
    <source>
        <dbReference type="EMBL" id="OJD33262.1"/>
    </source>
</evidence>
<reference evidence="2 3" key="1">
    <citation type="submission" date="2016-10" db="EMBL/GenBank/DDBJ databases">
        <title>Proteomics and genomics reveal pathogen-plant mechanisms compatible with a hemibiotrophic lifestyle of Diplodia corticola.</title>
        <authorList>
            <person name="Fernandes I."/>
            <person name="De Jonge R."/>
            <person name="Van De Peer Y."/>
            <person name="Devreese B."/>
            <person name="Alves A."/>
            <person name="Esteves A.C."/>
        </authorList>
    </citation>
    <scope>NUCLEOTIDE SEQUENCE [LARGE SCALE GENOMIC DNA]</scope>
    <source>
        <strain evidence="2 3">CBS 112549</strain>
    </source>
</reference>
<evidence type="ECO:0000256" key="1">
    <source>
        <dbReference type="SAM" id="MobiDB-lite"/>
    </source>
</evidence>
<name>A0A1J9QWA4_9PEZI</name>
<keyword evidence="3" id="KW-1185">Reference proteome</keyword>
<dbReference type="RefSeq" id="XP_020129522.1">
    <property type="nucleotide sequence ID" value="XM_020274432.1"/>
</dbReference>
<feature type="compositionally biased region" description="Basic and acidic residues" evidence="1">
    <location>
        <begin position="486"/>
        <end position="503"/>
    </location>
</feature>
<proteinExistence type="predicted"/>
<protein>
    <submittedName>
        <fullName evidence="2">Uncharacterized protein</fullName>
    </submittedName>
</protein>
<evidence type="ECO:0000313" key="3">
    <source>
        <dbReference type="Proteomes" id="UP000183809"/>
    </source>
</evidence>
<comment type="caution">
    <text evidence="2">The sequence shown here is derived from an EMBL/GenBank/DDBJ whole genome shotgun (WGS) entry which is preliminary data.</text>
</comment>
<dbReference type="AlphaFoldDB" id="A0A1J9QWA4"/>
<organism evidence="2 3">
    <name type="scientific">Diplodia corticola</name>
    <dbReference type="NCBI Taxonomy" id="236234"/>
    <lineage>
        <taxon>Eukaryota</taxon>
        <taxon>Fungi</taxon>
        <taxon>Dikarya</taxon>
        <taxon>Ascomycota</taxon>
        <taxon>Pezizomycotina</taxon>
        <taxon>Dothideomycetes</taxon>
        <taxon>Dothideomycetes incertae sedis</taxon>
        <taxon>Botryosphaeriales</taxon>
        <taxon>Botryosphaeriaceae</taxon>
        <taxon>Diplodia</taxon>
    </lineage>
</organism>
<dbReference type="Proteomes" id="UP000183809">
    <property type="component" value="Unassembled WGS sequence"/>
</dbReference>
<feature type="compositionally biased region" description="Basic residues" evidence="1">
    <location>
        <begin position="461"/>
        <end position="485"/>
    </location>
</feature>
<dbReference type="EMBL" id="MNUE01000032">
    <property type="protein sequence ID" value="OJD33262.1"/>
    <property type="molecule type" value="Genomic_DNA"/>
</dbReference>